<dbReference type="InterPro" id="IPR020892">
    <property type="entry name" value="Cyclophilin-type_PPIase_CS"/>
</dbReference>
<evidence type="ECO:0000256" key="2">
    <source>
        <dbReference type="ARBA" id="ARBA00007337"/>
    </source>
</evidence>
<feature type="transmembrane region" description="Helical" evidence="14">
    <location>
        <begin position="33"/>
        <end position="54"/>
    </location>
</feature>
<dbReference type="GO" id="GO:0005840">
    <property type="term" value="C:ribosome"/>
    <property type="evidence" value="ECO:0007669"/>
    <property type="project" value="UniProtKB-KW"/>
</dbReference>
<dbReference type="Pfam" id="PF25057">
    <property type="entry name" value="CUT_N"/>
    <property type="match status" value="1"/>
</dbReference>
<dbReference type="PROSITE" id="PS50072">
    <property type="entry name" value="CSA_PPIASE_2"/>
    <property type="match status" value="1"/>
</dbReference>
<dbReference type="InterPro" id="IPR056953">
    <property type="entry name" value="CUT_N"/>
</dbReference>
<keyword evidence="4" id="KW-1003">Cell membrane</keyword>
<evidence type="ECO:0000313" key="19">
    <source>
        <dbReference type="WBParaSite" id="TCONS_00010990.p1"/>
    </source>
</evidence>
<evidence type="ECO:0000256" key="3">
    <source>
        <dbReference type="ARBA" id="ARBA00022460"/>
    </source>
</evidence>
<dbReference type="PROSITE" id="PS00170">
    <property type="entry name" value="CSA_PPIASE_1"/>
    <property type="match status" value="1"/>
</dbReference>
<dbReference type="PRINTS" id="PR00882">
    <property type="entry name" value="RIBOSOMALL7A"/>
</dbReference>
<evidence type="ECO:0000256" key="10">
    <source>
        <dbReference type="ARBA" id="ARBA00023274"/>
    </source>
</evidence>
<dbReference type="InterPro" id="IPR004038">
    <property type="entry name" value="Ribosomal_eL8/eL30/eS12/Gad45"/>
</dbReference>
<dbReference type="InterPro" id="IPR001921">
    <property type="entry name" value="Ribosomal_eL8_euk"/>
</dbReference>
<evidence type="ECO:0000256" key="11">
    <source>
        <dbReference type="ARBA" id="ARBA00035232"/>
    </source>
</evidence>
<dbReference type="CDD" id="cd01926">
    <property type="entry name" value="cyclophilin_ABH_like"/>
    <property type="match status" value="1"/>
</dbReference>
<keyword evidence="5 14" id="KW-0812">Transmembrane</keyword>
<dbReference type="PANTHER" id="PTHR22907">
    <property type="entry name" value="GH04558P"/>
    <property type="match status" value="1"/>
</dbReference>
<dbReference type="InterPro" id="IPR018492">
    <property type="entry name" value="Ribosomal_eL8/Nhp2"/>
</dbReference>
<dbReference type="PROSITE" id="PS50102">
    <property type="entry name" value="RRM"/>
    <property type="match status" value="1"/>
</dbReference>
<dbReference type="Proteomes" id="UP000035681">
    <property type="component" value="Unplaced"/>
</dbReference>
<dbReference type="PANTHER" id="PTHR22907:SF54">
    <property type="entry name" value="GH04558P"/>
    <property type="match status" value="1"/>
</dbReference>
<accession>A0AAF5DE76</accession>
<dbReference type="Pfam" id="PF01248">
    <property type="entry name" value="Ribosomal_L7Ae"/>
    <property type="match status" value="1"/>
</dbReference>
<dbReference type="GO" id="GO:1990904">
    <property type="term" value="C:ribonucleoprotein complex"/>
    <property type="evidence" value="ECO:0007669"/>
    <property type="project" value="UniProtKB-KW"/>
</dbReference>
<feature type="transmembrane region" description="Helical" evidence="14">
    <location>
        <begin position="6"/>
        <end position="26"/>
    </location>
</feature>
<comment type="subcellular location">
    <subcellularLocation>
        <location evidence="1">Cell membrane</location>
        <topology evidence="1">Single-pass type I membrane protein</topology>
    </subcellularLocation>
</comment>
<dbReference type="GO" id="GO:0006457">
    <property type="term" value="P:protein folding"/>
    <property type="evidence" value="ECO:0007669"/>
    <property type="project" value="InterPro"/>
</dbReference>
<dbReference type="GO" id="GO:0003755">
    <property type="term" value="F:peptidyl-prolyl cis-trans isomerase activity"/>
    <property type="evidence" value="ECO:0007669"/>
    <property type="project" value="InterPro"/>
</dbReference>
<evidence type="ECO:0000256" key="8">
    <source>
        <dbReference type="ARBA" id="ARBA00022989"/>
    </source>
</evidence>
<dbReference type="SMART" id="SM00241">
    <property type="entry name" value="ZP"/>
    <property type="match status" value="1"/>
</dbReference>
<dbReference type="SUPFAM" id="SSF54928">
    <property type="entry name" value="RNA-binding domain, RBD"/>
    <property type="match status" value="1"/>
</dbReference>
<evidence type="ECO:0000256" key="6">
    <source>
        <dbReference type="ARBA" id="ARBA00022729"/>
    </source>
</evidence>
<dbReference type="Gene3D" id="2.40.100.10">
    <property type="entry name" value="Cyclophilin-like"/>
    <property type="match status" value="1"/>
</dbReference>
<comment type="similarity">
    <text evidence="2">Belongs to the eukaryotic ribosomal protein eL8 family.</text>
</comment>
<keyword evidence="18" id="KW-1185">Reference proteome</keyword>
<dbReference type="GO" id="GO:0005886">
    <property type="term" value="C:plasma membrane"/>
    <property type="evidence" value="ECO:0007669"/>
    <property type="project" value="UniProtKB-SubCell"/>
</dbReference>
<dbReference type="SUPFAM" id="SSF50891">
    <property type="entry name" value="Cyclophilin-like"/>
    <property type="match status" value="1"/>
</dbReference>
<evidence type="ECO:0000313" key="18">
    <source>
        <dbReference type="Proteomes" id="UP000035681"/>
    </source>
</evidence>
<proteinExistence type="inferred from homology"/>
<evidence type="ECO:0000256" key="7">
    <source>
        <dbReference type="ARBA" id="ARBA00022980"/>
    </source>
</evidence>
<keyword evidence="6" id="KW-0732">Signal</keyword>
<keyword evidence="9 14" id="KW-0472">Membrane</keyword>
<dbReference type="PROSITE" id="PS51034">
    <property type="entry name" value="ZP_2"/>
    <property type="match status" value="1"/>
</dbReference>
<reference evidence="19" key="1">
    <citation type="submission" date="2024-02" db="UniProtKB">
        <authorList>
            <consortium name="WormBaseParasite"/>
        </authorList>
    </citation>
    <scope>IDENTIFICATION</scope>
</reference>
<dbReference type="InterPro" id="IPR057475">
    <property type="entry name" value="CUT_C"/>
</dbReference>
<dbReference type="SUPFAM" id="SSF55315">
    <property type="entry name" value="L30e-like"/>
    <property type="match status" value="1"/>
</dbReference>
<dbReference type="InterPro" id="IPR029000">
    <property type="entry name" value="Cyclophilin-like_dom_sf"/>
</dbReference>
<dbReference type="PRINTS" id="PR00881">
    <property type="entry name" value="L7ARS6FAMILY"/>
</dbReference>
<sequence length="1153" mass="129549">MSWLSISITIILGGTLIILLIGITLGTITNPTFIIISVTAIAISFLCFMLYFILKYSSKSFKNIRRKPKKKRLIKINTNRQVQRKHDPIDPDTTEILMKSIRGIPYLIQAIQYSMETSYYPSCKSEIGTTSVIHTAPGCTSVLDCDSDEEREELMKRITPRNSGPEEKWLPEDPKKWTNQQLRLSMNRASQSLSVFPYSESNTKANSFDRDSTVDLDCTNSTPRLSFENTEYIPVTKILTNESSPRTSEIRCISMSPAFLNKLNSIVKKKVAALPAHMKSKVQKKPVNPLFEKRPRSFHIGGSILPERDLTHFVKWPKYIRIQRQRAVLSKRLKIPPPINQFRQTLDKNNALNVFKLFDKYAPETKQAKKERLAKRAEEKASGKAETITKRPNTVAYGIKDVTRLVETKKASFVAIAFDVDPIEIALFLPALCRKFAVPYVIVKDKSRLGKVVGKKTTSCIALTKVNPEDNAKLQSLVEVANNNFNGRGEEIRKHWGGAIMSARSQARKAKFERIREFMDNELIGDPEVNCEDTMMSINFKTKKPFNGRVYVKGMANDDRCSRNFAQNTEQNKFSFMIQSGDCTMQKQRVTGTLEGMMVSLTVVVSFHGTFVTKADRAFKAMCFFKNIRRITNAIDMNNLGTTELLDTAKMPTCTYHIRKALDGPTVATGEVGDKIYHVWECDDPTHGFLVHSCYVDDGRGQRFDLIDIDGCAIDPIIQPDVAYDEAHNRAVAETFGYKFADTSVLNYQCVVELCKRASGECEGLTPPDCTKRVKRNSPLSLKNDNYTMELDLSATLNVDDDTLIIENSDEKLSFNGVKKSKKISKVFENGECNMAIFISISATLLLGIIINTATIFYLLFGKITIFISGIPENIDEEHLKIIFSSFGEIVSCTIPYDNETGKKRNIGFIEYDDRSDALSSIENMDNAELYGQSIRVKFANLKSGNENSNRPIWQTDEYALQYGIGNNKNEDVIENETKEDINETKITKKNPHVYLDIKIGNRFVGKIIIELRYDIVPITAENFKCLCTNEKGFGYAGSKFHRIIPKFMCQGGDITKGDGTGGKSIYGQKFADENFILSHSIPGTVSMANAGKDTNGSQFFICTEKTEYLDGKHVVFGNVKQGMNIVKEIEAVGTASGRPKTDVTIVSCGLCD</sequence>
<evidence type="ECO:0000256" key="14">
    <source>
        <dbReference type="SAM" id="Phobius"/>
    </source>
</evidence>
<evidence type="ECO:0000256" key="13">
    <source>
        <dbReference type="PROSITE-ProRule" id="PRU00176"/>
    </source>
</evidence>
<evidence type="ECO:0000256" key="5">
    <source>
        <dbReference type="ARBA" id="ARBA00022692"/>
    </source>
</evidence>
<feature type="domain" description="RRM" evidence="16">
    <location>
        <begin position="864"/>
        <end position="942"/>
    </location>
</feature>
<evidence type="ECO:0000256" key="4">
    <source>
        <dbReference type="ARBA" id="ARBA00022475"/>
    </source>
</evidence>
<dbReference type="FunFam" id="3.30.1330.30:FF:000003">
    <property type="entry name" value="60S ribosomal protein L7a"/>
    <property type="match status" value="1"/>
</dbReference>
<feature type="domain" description="PPIase cyclophilin-type" evidence="15">
    <location>
        <begin position="995"/>
        <end position="1151"/>
    </location>
</feature>
<evidence type="ECO:0000256" key="9">
    <source>
        <dbReference type="ARBA" id="ARBA00023136"/>
    </source>
</evidence>
<dbReference type="InterPro" id="IPR035979">
    <property type="entry name" value="RBD_domain_sf"/>
</dbReference>
<dbReference type="GO" id="GO:0042302">
    <property type="term" value="F:structural constituent of cuticle"/>
    <property type="evidence" value="ECO:0007669"/>
    <property type="project" value="UniProtKB-KW"/>
</dbReference>
<keyword evidence="10" id="KW-0687">Ribonucleoprotein</keyword>
<keyword evidence="7" id="KW-0689">Ribosomal protein</keyword>
<dbReference type="Pfam" id="PF25301">
    <property type="entry name" value="CUT_C"/>
    <property type="match status" value="1"/>
</dbReference>
<dbReference type="InterPro" id="IPR012677">
    <property type="entry name" value="Nucleotide-bd_a/b_plait_sf"/>
</dbReference>
<dbReference type="InterPro" id="IPR000504">
    <property type="entry name" value="RRM_dom"/>
</dbReference>
<keyword evidence="8 14" id="KW-1133">Transmembrane helix</keyword>
<feature type="transmembrane region" description="Helical" evidence="14">
    <location>
        <begin position="835"/>
        <end position="861"/>
    </location>
</feature>
<dbReference type="InterPro" id="IPR051962">
    <property type="entry name" value="Cuticlin"/>
</dbReference>
<organism evidence="18 19">
    <name type="scientific">Strongyloides stercoralis</name>
    <name type="common">Threadworm</name>
    <dbReference type="NCBI Taxonomy" id="6248"/>
    <lineage>
        <taxon>Eukaryota</taxon>
        <taxon>Metazoa</taxon>
        <taxon>Ecdysozoa</taxon>
        <taxon>Nematoda</taxon>
        <taxon>Chromadorea</taxon>
        <taxon>Rhabditida</taxon>
        <taxon>Tylenchina</taxon>
        <taxon>Panagrolaimomorpha</taxon>
        <taxon>Strongyloidoidea</taxon>
        <taxon>Strongyloididae</taxon>
        <taxon>Strongyloides</taxon>
    </lineage>
</organism>
<dbReference type="Pfam" id="PF00076">
    <property type="entry name" value="RRM_1"/>
    <property type="match status" value="1"/>
</dbReference>
<keyword evidence="3" id="KW-0193">Cuticle</keyword>
<dbReference type="InterPro" id="IPR001507">
    <property type="entry name" value="ZP_dom"/>
</dbReference>
<evidence type="ECO:0000259" key="16">
    <source>
        <dbReference type="PROSITE" id="PS50102"/>
    </source>
</evidence>
<dbReference type="WBParaSite" id="TCONS_00010990.p1">
    <property type="protein sequence ID" value="TCONS_00010990.p1"/>
    <property type="gene ID" value="XLOC_004901"/>
</dbReference>
<dbReference type="GO" id="GO:0003723">
    <property type="term" value="F:RNA binding"/>
    <property type="evidence" value="ECO:0007669"/>
    <property type="project" value="UniProtKB-UniRule"/>
</dbReference>
<keyword evidence="13" id="KW-0694">RNA-binding</keyword>
<dbReference type="Pfam" id="PF00160">
    <property type="entry name" value="Pro_isomerase"/>
    <property type="match status" value="1"/>
</dbReference>
<dbReference type="FunFam" id="2.40.100.10:FF:000023">
    <property type="entry name" value="Peptidyl-prolyl cis-trans isomerase"/>
    <property type="match status" value="1"/>
</dbReference>
<evidence type="ECO:0000256" key="1">
    <source>
        <dbReference type="ARBA" id="ARBA00004251"/>
    </source>
</evidence>
<dbReference type="Gene3D" id="3.30.70.330">
    <property type="match status" value="1"/>
</dbReference>
<evidence type="ECO:0000259" key="15">
    <source>
        <dbReference type="PROSITE" id="PS50072"/>
    </source>
</evidence>
<dbReference type="Gene3D" id="3.30.1330.30">
    <property type="match status" value="1"/>
</dbReference>
<dbReference type="InterPro" id="IPR029064">
    <property type="entry name" value="Ribosomal_eL30-like_sf"/>
</dbReference>
<name>A0AAF5DE76_STRER</name>
<evidence type="ECO:0000256" key="12">
    <source>
        <dbReference type="ARBA" id="ARBA00035345"/>
    </source>
</evidence>
<feature type="domain" description="ZP" evidence="17">
    <location>
        <begin position="530"/>
        <end position="769"/>
    </location>
</feature>
<evidence type="ECO:0000259" key="17">
    <source>
        <dbReference type="PROSITE" id="PS51034"/>
    </source>
</evidence>
<dbReference type="InterPro" id="IPR002130">
    <property type="entry name" value="Cyclophilin-type_PPIase_dom"/>
</dbReference>
<dbReference type="AlphaFoldDB" id="A0AAF5DE76"/>
<protein>
    <recommendedName>
        <fullName evidence="11">Large ribosomal subunit protein eL8</fullName>
    </recommendedName>
    <alternativeName>
        <fullName evidence="12">60S ribosomal protein L7a</fullName>
    </alternativeName>
</protein>
<dbReference type="SMART" id="SM00360">
    <property type="entry name" value="RRM"/>
    <property type="match status" value="1"/>
</dbReference>